<dbReference type="InterPro" id="IPR021395">
    <property type="entry name" value="DUF3035"/>
</dbReference>
<evidence type="ECO:0000313" key="1">
    <source>
        <dbReference type="EMBL" id="NMN67131.1"/>
    </source>
</evidence>
<accession>A0ABX1T2M7</accession>
<dbReference type="EMBL" id="LANA01000001">
    <property type="protein sequence ID" value="NMN67131.1"/>
    <property type="molecule type" value="Genomic_DNA"/>
</dbReference>
<organism evidence="1 2">
    <name type="scientific">Pelagibacter ubique</name>
    <dbReference type="NCBI Taxonomy" id="198252"/>
    <lineage>
        <taxon>Bacteria</taxon>
        <taxon>Pseudomonadati</taxon>
        <taxon>Pseudomonadota</taxon>
        <taxon>Alphaproteobacteria</taxon>
        <taxon>Candidatus Pelagibacterales</taxon>
        <taxon>Candidatus Pelagibacteraceae</taxon>
        <taxon>Candidatus Pelagibacter</taxon>
    </lineage>
</organism>
<sequence>MIKKIIIIPILFLLFLSSCKSVKDGLSGKNAKNSDEFLVEKKNPLVLPPDFEKLPSPEIDTTETDTDEKQKIKDMILSSSDKIEKKESDNTSIEKIIIDQIKND</sequence>
<reference evidence="1 2" key="1">
    <citation type="submission" date="2019-07" db="EMBL/GenBank/DDBJ databases">
        <title>SAR11 Genome Evolution.</title>
        <authorList>
            <person name="Giovannoni S."/>
        </authorList>
    </citation>
    <scope>NUCLEOTIDE SEQUENCE [LARGE SCALE GENOMIC DNA]</scope>
    <source>
        <strain evidence="1 2">HTCC9565</strain>
    </source>
</reference>
<evidence type="ECO:0000313" key="2">
    <source>
        <dbReference type="Proteomes" id="UP001166004"/>
    </source>
</evidence>
<keyword evidence="2" id="KW-1185">Reference proteome</keyword>
<name>A0ABX1T2M7_PELUQ</name>
<protein>
    <submittedName>
        <fullName evidence="1">Beta-barrel assembly complex subunit BamF</fullName>
    </submittedName>
</protein>
<dbReference type="Proteomes" id="UP001166004">
    <property type="component" value="Unassembled WGS sequence"/>
</dbReference>
<dbReference type="RefSeq" id="WP_169035645.1">
    <property type="nucleotide sequence ID" value="NZ_LANA01000001.1"/>
</dbReference>
<comment type="caution">
    <text evidence="1">The sequence shown here is derived from an EMBL/GenBank/DDBJ whole genome shotgun (WGS) entry which is preliminary data.</text>
</comment>
<dbReference type="PROSITE" id="PS51257">
    <property type="entry name" value="PROKAR_LIPOPROTEIN"/>
    <property type="match status" value="1"/>
</dbReference>
<gene>
    <name evidence="1" type="ORF">VP91_00002680</name>
</gene>
<dbReference type="Pfam" id="PF11233">
    <property type="entry name" value="DUF3035"/>
    <property type="match status" value="1"/>
</dbReference>
<proteinExistence type="predicted"/>